<evidence type="ECO:0000313" key="3">
    <source>
        <dbReference type="EMBL" id="KAL3083465.1"/>
    </source>
</evidence>
<keyword evidence="2" id="KW-0732">Signal</keyword>
<feature type="chain" id="PRO_5044796165" evidence="2">
    <location>
        <begin position="19"/>
        <end position="536"/>
    </location>
</feature>
<organism evidence="3 4">
    <name type="scientific">Heterodera schachtii</name>
    <name type="common">Sugarbeet cyst nematode worm</name>
    <name type="synonym">Tylenchus schachtii</name>
    <dbReference type="NCBI Taxonomy" id="97005"/>
    <lineage>
        <taxon>Eukaryota</taxon>
        <taxon>Metazoa</taxon>
        <taxon>Ecdysozoa</taxon>
        <taxon>Nematoda</taxon>
        <taxon>Chromadorea</taxon>
        <taxon>Rhabditida</taxon>
        <taxon>Tylenchina</taxon>
        <taxon>Tylenchomorpha</taxon>
        <taxon>Tylenchoidea</taxon>
        <taxon>Heteroderidae</taxon>
        <taxon>Heteroderinae</taxon>
        <taxon>Heterodera</taxon>
    </lineage>
</organism>
<sequence>MLFPFLHLSLLSVVRLSAFQHHQLISAERPLRLSLRACTSKMEPFQLDTMLFFPPELKICASVETNKGAAALARDTRRTTFLNASVQLWLRPVGSAQHCTVEYTGYQGEYRFAPDLGYYQPCQRSIALLIERLVEADERGGDRGNSSNEHMKQGRHRQNQWWPIDQQSDANSATAGNPNCPIRALPGTIRSLNACQLQAGHWYELAFRSAIHFEQLLPARRLYQQHWANHSSTFVFKPEREVWRNGSELSWLQRLLQLRVKMKNCEAVRYLIRLDEQWPAVPLPVTVFIDYQVRENAYVKHARHLGNGTLLDGWFTGTFPVWRTPDLRTHELCVRFAWPRSLNRHRICRVFMHGRSSLDCDPLSYYNLYTTVVAGSAEEAIRPSADGEVRFWSCEHHHAKDIRCKGRLHTNLNNNVLREVGNHQCEPSAARMEAQRVITKIKRRAEQTMEPPATIRSLSLQNVATPVLAQLPTKNAIKKVIKRVRHEINAPPPVPNTLTDLIIPDAYKMYGRTEEQTEQFLLADSGVYQENGREQR</sequence>
<comment type="caution">
    <text evidence="3">The sequence shown here is derived from an EMBL/GenBank/DDBJ whole genome shotgun (WGS) entry which is preliminary data.</text>
</comment>
<feature type="region of interest" description="Disordered" evidence="1">
    <location>
        <begin position="139"/>
        <end position="158"/>
    </location>
</feature>
<gene>
    <name evidence="3" type="ORF">niasHS_011267</name>
</gene>
<evidence type="ECO:0000256" key="2">
    <source>
        <dbReference type="SAM" id="SignalP"/>
    </source>
</evidence>
<dbReference type="EMBL" id="JBICCN010000254">
    <property type="protein sequence ID" value="KAL3083465.1"/>
    <property type="molecule type" value="Genomic_DNA"/>
</dbReference>
<reference evidence="3 4" key="1">
    <citation type="submission" date="2024-10" db="EMBL/GenBank/DDBJ databases">
        <authorList>
            <person name="Kim D."/>
        </authorList>
    </citation>
    <scope>NUCLEOTIDE SEQUENCE [LARGE SCALE GENOMIC DNA]</scope>
    <source>
        <strain evidence="3">Taebaek</strain>
    </source>
</reference>
<evidence type="ECO:0000256" key="1">
    <source>
        <dbReference type="SAM" id="MobiDB-lite"/>
    </source>
</evidence>
<evidence type="ECO:0000313" key="4">
    <source>
        <dbReference type="Proteomes" id="UP001620645"/>
    </source>
</evidence>
<dbReference type="Proteomes" id="UP001620645">
    <property type="component" value="Unassembled WGS sequence"/>
</dbReference>
<name>A0ABD2J021_HETSC</name>
<dbReference type="Gene3D" id="2.20.25.240">
    <property type="match status" value="1"/>
</dbReference>
<accession>A0ABD2J021</accession>
<dbReference type="AlphaFoldDB" id="A0ABD2J021"/>
<feature type="signal peptide" evidence="2">
    <location>
        <begin position="1"/>
        <end position="18"/>
    </location>
</feature>
<proteinExistence type="predicted"/>
<keyword evidence="4" id="KW-1185">Reference proteome</keyword>
<protein>
    <submittedName>
        <fullName evidence="3">Uncharacterized protein</fullName>
    </submittedName>
</protein>